<evidence type="ECO:0000313" key="2">
    <source>
        <dbReference type="EMBL" id="XDI05097.1"/>
    </source>
</evidence>
<proteinExistence type="predicted"/>
<dbReference type="AlphaFoldDB" id="A0AB39BFZ1"/>
<organism evidence="2">
    <name type="scientific">Herbiconiux sp. A18JL235</name>
    <dbReference type="NCBI Taxonomy" id="3152363"/>
    <lineage>
        <taxon>Bacteria</taxon>
        <taxon>Bacillati</taxon>
        <taxon>Actinomycetota</taxon>
        <taxon>Actinomycetes</taxon>
        <taxon>Micrococcales</taxon>
        <taxon>Microbacteriaceae</taxon>
        <taxon>Herbiconiux</taxon>
    </lineage>
</organism>
<gene>
    <name evidence="2" type="ORF">ABFY20_17485</name>
</gene>
<dbReference type="RefSeq" id="WP_368497480.1">
    <property type="nucleotide sequence ID" value="NZ_CP162511.1"/>
</dbReference>
<evidence type="ECO:0000256" key="1">
    <source>
        <dbReference type="SAM" id="MobiDB-lite"/>
    </source>
</evidence>
<reference evidence="2" key="1">
    <citation type="submission" date="2024-05" db="EMBL/GenBank/DDBJ databases">
        <title>Herbiconiux sp. A18JL235.</title>
        <authorList>
            <person name="Zhang G."/>
        </authorList>
    </citation>
    <scope>NUCLEOTIDE SEQUENCE</scope>
    <source>
        <strain evidence="2">A18JL235</strain>
    </source>
</reference>
<name>A0AB39BFZ1_9MICO</name>
<accession>A0AB39BFZ1</accession>
<sequence length="91" mass="10047">MSESPEHTPSSTPPSTPPSAEQLEASEHTEKRTVAGETRYYVKDLEKHLKIWGHPNPDGLVAYFTPEGTFHADGVDYDHRRALIGMMGGVV</sequence>
<dbReference type="EMBL" id="CP162511">
    <property type="protein sequence ID" value="XDI05097.1"/>
    <property type="molecule type" value="Genomic_DNA"/>
</dbReference>
<feature type="compositionally biased region" description="Basic and acidic residues" evidence="1">
    <location>
        <begin position="25"/>
        <end position="35"/>
    </location>
</feature>
<protein>
    <submittedName>
        <fullName evidence="2">Uncharacterized protein</fullName>
    </submittedName>
</protein>
<feature type="region of interest" description="Disordered" evidence="1">
    <location>
        <begin position="1"/>
        <end position="35"/>
    </location>
</feature>